<dbReference type="InterPro" id="IPR007640">
    <property type="entry name" value="UL17-like"/>
</dbReference>
<evidence type="ECO:0000256" key="2">
    <source>
        <dbReference type="ARBA" id="ARBA00022562"/>
    </source>
</evidence>
<evidence type="ECO:0000256" key="4">
    <source>
        <dbReference type="ARBA" id="ARBA00022844"/>
    </source>
</evidence>
<dbReference type="GO" id="GO:0051276">
    <property type="term" value="P:chromosome organization"/>
    <property type="evidence" value="ECO:0007669"/>
    <property type="project" value="InterPro"/>
</dbReference>
<keyword evidence="1" id="KW-0167">Capsid protein</keyword>
<evidence type="ECO:0000256" key="7">
    <source>
        <dbReference type="SAM" id="MobiDB-lite"/>
    </source>
</evidence>
<feature type="region of interest" description="Disordered" evidence="7">
    <location>
        <begin position="252"/>
        <end position="274"/>
    </location>
</feature>
<keyword evidence="4" id="KW-0946">Virion</keyword>
<evidence type="ECO:0000256" key="3">
    <source>
        <dbReference type="ARBA" id="ARBA00022612"/>
    </source>
</evidence>
<evidence type="ECO:0000256" key="1">
    <source>
        <dbReference type="ARBA" id="ARBA00022561"/>
    </source>
</evidence>
<protein>
    <submittedName>
        <fullName evidence="8">DNA packaging tegument protein UL17</fullName>
    </submittedName>
</protein>
<proteinExistence type="inferred from homology"/>
<gene>
    <name evidence="8" type="primary">UL17</name>
</gene>
<evidence type="ECO:0000313" key="8">
    <source>
        <dbReference type="EMBL" id="SCL76957.1"/>
    </source>
</evidence>
<feature type="compositionally biased region" description="Basic residues" evidence="7">
    <location>
        <begin position="252"/>
        <end position="262"/>
    </location>
</feature>
<reference evidence="8" key="1">
    <citation type="submission" date="2016-08" db="EMBL/GenBank/DDBJ databases">
        <authorList>
            <person name="Seilhamer J.J."/>
        </authorList>
    </citation>
    <scope>NUCLEOTIDE SEQUENCE</scope>
    <source>
        <strain evidence="8">Lib01003</strain>
    </source>
</reference>
<accession>A0A1R3T1Y2</accession>
<organism evidence="8">
    <name type="scientific">Spheniscid alphaherpesvirus 1</name>
    <dbReference type="NCBI Taxonomy" id="2560777"/>
    <lineage>
        <taxon>Viruses</taxon>
        <taxon>Duplodnaviria</taxon>
        <taxon>Heunggongvirae</taxon>
        <taxon>Peploviricota</taxon>
        <taxon>Herviviricetes</taxon>
        <taxon>Herpesvirales</taxon>
        <taxon>Orthoherpesviridae</taxon>
        <taxon>Alphaherpesvirinae</taxon>
        <taxon>Mardivirus</taxon>
        <taxon>Mardivirus spheniscidalpha1</taxon>
    </lineage>
</organism>
<dbReference type="EMBL" id="LT608136">
    <property type="protein sequence ID" value="SCL76957.1"/>
    <property type="molecule type" value="Genomic_DNA"/>
</dbReference>
<sequence>MEAHLANETKYLLDHKQRDRTSSLIHIVIPDACLVKNGAGIQFSRTREQRLTFRTEIQVRYHGSGECTPWNNVFSGYVTSGALTSILVPSVPGHQRMFRANNDMGGLFVSLPIICDDRGRYDSFTVVVLRIIFTERDICEMMFTYDELIPCGTRYGADASRLATLCKQFCTYVRTNRSASRLEVVGAKLEACLNEDTSIGSSSTANIEIIDPETQMQRGGIDNPDVIARIEDEDREVMTLIRRAAEVAAKRRRVHVATRNRNSRSSNDDSNCLRTGNRVVASGLLQGAKSMAALDRNGSTNRLYDSIDQAAMLAGLEAPGTGRFVRDACSASAGRPGTNCSIKTDVASVLNDTLLLVPGDPEPSGPLEWLDVGCAYLAGGDTPADAWRRRPVSMVARRHFGSGERFVVISYDGSIAWGGRRVPEDMKLEAIMPVISEACITENVDHPRKLPEEIREKIIEEYPSMRAALGHTVPLLSTFDVGAEIEFMGRFQSACMRALARAAITRLNEIQRLPQMVRYDFKECHNEYLSSISSRTPDLLRMLIANIESEKIKDFVGSSMIISALIQIITSTTTFGYVPYCRQDSLRLIASDKCFLFDYYSTGGEIIKVSKYPIAISIDEDVRSHRQFSCQFAYESDRASSTCERFLPGESYAYLCIGFNKNMTALIVLPGGFALDVDVAAFFEWPVNAVEPILSRLCKKIPHNC</sequence>
<keyword evidence="5" id="KW-0426">Late protein</keyword>
<dbReference type="Proteomes" id="UP000280017">
    <property type="component" value="Segment"/>
</dbReference>
<dbReference type="GO" id="GO:0019028">
    <property type="term" value="C:viral capsid"/>
    <property type="evidence" value="ECO:0007669"/>
    <property type="project" value="UniProtKB-KW"/>
</dbReference>
<dbReference type="Pfam" id="PF04559">
    <property type="entry name" value="Herpes_UL17"/>
    <property type="match status" value="1"/>
</dbReference>
<evidence type="ECO:0000256" key="6">
    <source>
        <dbReference type="ARBA" id="ARBA00023219"/>
    </source>
</evidence>
<keyword evidence="2" id="KW-1048">Host nucleus</keyword>
<keyword evidence="3" id="KW-1188">Viral release from host cell</keyword>
<evidence type="ECO:0000256" key="5">
    <source>
        <dbReference type="ARBA" id="ARBA00022921"/>
    </source>
</evidence>
<keyword evidence="6" id="KW-0231">Viral genome packaging</keyword>
<name>A0A1R3T1Y2_9ALPH</name>
<dbReference type="HAMAP" id="MF_04017">
    <property type="entry name" value="HSV_CVC1"/>
    <property type="match status" value="1"/>
</dbReference>